<keyword evidence="7" id="KW-1185">Reference proteome</keyword>
<dbReference type="InterPro" id="IPR008808">
    <property type="entry name" value="Powdery_mildew-R_dom"/>
</dbReference>
<dbReference type="Gene3D" id="1.10.10.10">
    <property type="entry name" value="Winged helix-like DNA-binding domain superfamily/Winged helix DNA-binding domain"/>
    <property type="match status" value="1"/>
</dbReference>
<dbReference type="InterPro" id="IPR002182">
    <property type="entry name" value="NB-ARC"/>
</dbReference>
<dbReference type="SUPFAM" id="SSF52047">
    <property type="entry name" value="RNI-like"/>
    <property type="match status" value="1"/>
</dbReference>
<evidence type="ECO:0000256" key="3">
    <source>
        <dbReference type="ARBA" id="ARBA00022821"/>
    </source>
</evidence>
<reference evidence="6" key="1">
    <citation type="submission" date="2022-08" db="EMBL/GenBank/DDBJ databases">
        <authorList>
            <person name="Gutierrez-Valencia J."/>
        </authorList>
    </citation>
    <scope>NUCLEOTIDE SEQUENCE</scope>
</reference>
<dbReference type="InterPro" id="IPR003593">
    <property type="entry name" value="AAA+_ATPase"/>
</dbReference>
<evidence type="ECO:0000256" key="1">
    <source>
        <dbReference type="ARBA" id="ARBA00008894"/>
    </source>
</evidence>
<dbReference type="InterPro" id="IPR027417">
    <property type="entry name" value="P-loop_NTPase"/>
</dbReference>
<feature type="domain" description="RPW8" evidence="5">
    <location>
        <begin position="1"/>
        <end position="150"/>
    </location>
</feature>
<dbReference type="InterPro" id="IPR042197">
    <property type="entry name" value="Apaf_helical"/>
</dbReference>
<keyword evidence="3" id="KW-0611">Plant defense</keyword>
<dbReference type="EMBL" id="CAMGYJ010000010">
    <property type="protein sequence ID" value="CAI0553817.1"/>
    <property type="molecule type" value="Genomic_DNA"/>
</dbReference>
<dbReference type="Gene3D" id="3.40.50.300">
    <property type="entry name" value="P-loop containing nucleotide triphosphate hydrolases"/>
    <property type="match status" value="2"/>
</dbReference>
<protein>
    <recommendedName>
        <fullName evidence="5">RPW8 domain-containing protein</fullName>
    </recommendedName>
</protein>
<dbReference type="PANTHER" id="PTHR36766:SF3">
    <property type="entry name" value="RPW8 DOMAIN-CONTAINING PROTEIN"/>
    <property type="match status" value="1"/>
</dbReference>
<dbReference type="SUPFAM" id="SSF52540">
    <property type="entry name" value="P-loop containing nucleoside triphosphate hydrolases"/>
    <property type="match status" value="2"/>
</dbReference>
<dbReference type="GO" id="GO:0043531">
    <property type="term" value="F:ADP binding"/>
    <property type="evidence" value="ECO:0007669"/>
    <property type="project" value="InterPro"/>
</dbReference>
<sequence>MEESLQNAFVGAVMGELLGAVLDAQRKTAEFRTTLQRIETTLRTIIPLVQEIEELNEKLERKKEETAPLMEEITRGKDLVVKCSRLRWYTCWKKPGYKDKLDSLEGSLQKFCKIILKLQRARDTKEALVEMKNVQLILDGKSSGIVTGLKGYFVPQSIPNPVGFQVPLKELKLELFKDETSLLVLSGPPGCGKTTLATLFCHDKDVQERFGDNIFFIVVSGRQTMEGVVQRLLQLKGRRDRMFGGEADARHHLEKFLKSMDPSPILLVLDDVRPETGFLLERVKFDIPGYKVLVTSRSEYRRYRNYKLNPLNEEDSRTLFCNSVFLPDQPAPDVPDGIVNQIVKECKGNPQELTAAARSLCGEPAEVWRARAMELAEGGHGRYGWQVQAMAQVVQDAFIGAVMGELLKAVLEAQRKAAAFKPTLQEIESTLETIIPIAAEIQELSEVLHQDKREIEPLMQVIREGKDLVLKCSRIRWYTCWKKPSYKDKLDALEGSLKSYLDLVLQLQMARDIKKNLVEVKKVQVMVLDRGRRAGLEGYFLPAAIPNPVGFQVPLWELKMEFFKDDTSLLVLSAPPGCGKTTLATLFCHDKDVQERFKDNIFFIRVSKKQTMESVVQRMYMLKGHRDPVFQGEEDAHYHLENLLKSMDPNPILLVMDDVWPETVYILDKLKFNIPGFKVLVTSRSVYPKYKYQKLNPLNDKDSRTLFDNSAFLPDQPKPDIPKDVINQIVKECKGFPLALTVVGRSLCGEPIEVWRTRAMALSEAGPVMEGGELYSCLEKSLDALDKQPKVKQCFMDLALFPEDDLIPAAALIDMWSELYKLDEDGLQAVANLYQLSARNLADLVVTRRHDLLRELIIYKSSLESMEQRDRLIVEIFRNQVPDWCTERKQLSIHCRILSISTDEKFSSNSWRIQAPELQVMVLNFRTKTFTLPKFMTGPNETPLEVLILRNYGVSPADVKNFPQLLSSLSTLKKIRLEQISIPPSLFTTLHFQTLEKITIVLCRVTLAFNPSSSRISQPLPNLKEINIDYCKDLVELPIEICKLTNLKKLRITNCHNLAALPDEIGRLENLEELTLSSCIGLSELPEAIGYLGNLRSLDISECADVRKLPEAIGELGKNLKRIQMMGCSKNFWVPDSVLKLENLEEVGCDEDTAPLWEPFVQVMKRLKVKVRKEEINLNWLHGGRF</sequence>
<dbReference type="Proteomes" id="UP001154282">
    <property type="component" value="Unassembled WGS sequence"/>
</dbReference>
<dbReference type="AlphaFoldDB" id="A0AAV0R828"/>
<feature type="domain" description="RPW8" evidence="5">
    <location>
        <begin position="388"/>
        <end position="539"/>
    </location>
</feature>
<dbReference type="PANTHER" id="PTHR36766">
    <property type="entry name" value="PLANT BROAD-SPECTRUM MILDEW RESISTANCE PROTEIN RPW8"/>
    <property type="match status" value="1"/>
</dbReference>
<name>A0AAV0R828_9ROSI</name>
<dbReference type="SMART" id="SM00382">
    <property type="entry name" value="AAA"/>
    <property type="match status" value="2"/>
</dbReference>
<comment type="caution">
    <text evidence="6">The sequence shown here is derived from an EMBL/GenBank/DDBJ whole genome shotgun (WGS) entry which is preliminary data.</text>
</comment>
<gene>
    <name evidence="6" type="ORF">LITE_LOCUS46971</name>
</gene>
<feature type="coiled-coil region" evidence="4">
    <location>
        <begin position="45"/>
        <end position="72"/>
    </location>
</feature>
<dbReference type="PRINTS" id="PR00364">
    <property type="entry name" value="DISEASERSIST"/>
</dbReference>
<dbReference type="Gene3D" id="1.10.8.430">
    <property type="entry name" value="Helical domain of apoptotic protease-activating factors"/>
    <property type="match status" value="2"/>
</dbReference>
<evidence type="ECO:0000313" key="7">
    <source>
        <dbReference type="Proteomes" id="UP001154282"/>
    </source>
</evidence>
<dbReference type="InterPro" id="IPR032675">
    <property type="entry name" value="LRR_dom_sf"/>
</dbReference>
<evidence type="ECO:0000313" key="6">
    <source>
        <dbReference type="EMBL" id="CAI0553817.1"/>
    </source>
</evidence>
<keyword evidence="2" id="KW-0677">Repeat</keyword>
<organism evidence="6 7">
    <name type="scientific">Linum tenue</name>
    <dbReference type="NCBI Taxonomy" id="586396"/>
    <lineage>
        <taxon>Eukaryota</taxon>
        <taxon>Viridiplantae</taxon>
        <taxon>Streptophyta</taxon>
        <taxon>Embryophyta</taxon>
        <taxon>Tracheophyta</taxon>
        <taxon>Spermatophyta</taxon>
        <taxon>Magnoliopsida</taxon>
        <taxon>eudicotyledons</taxon>
        <taxon>Gunneridae</taxon>
        <taxon>Pentapetalae</taxon>
        <taxon>rosids</taxon>
        <taxon>fabids</taxon>
        <taxon>Malpighiales</taxon>
        <taxon>Linaceae</taxon>
        <taxon>Linum</taxon>
    </lineage>
</organism>
<dbReference type="GO" id="GO:0006952">
    <property type="term" value="P:defense response"/>
    <property type="evidence" value="ECO:0007669"/>
    <property type="project" value="UniProtKB-KW"/>
</dbReference>
<dbReference type="Pfam" id="PF00931">
    <property type="entry name" value="NB-ARC"/>
    <property type="match status" value="2"/>
</dbReference>
<comment type="similarity">
    <text evidence="1">Belongs to the disease resistance NB-LRR family.</text>
</comment>
<dbReference type="PROSITE" id="PS51153">
    <property type="entry name" value="RPW8"/>
    <property type="match status" value="2"/>
</dbReference>
<keyword evidence="4" id="KW-0175">Coiled coil</keyword>
<evidence type="ECO:0000256" key="4">
    <source>
        <dbReference type="SAM" id="Coils"/>
    </source>
</evidence>
<evidence type="ECO:0000259" key="5">
    <source>
        <dbReference type="PROSITE" id="PS51153"/>
    </source>
</evidence>
<evidence type="ECO:0000256" key="2">
    <source>
        <dbReference type="ARBA" id="ARBA00022737"/>
    </source>
</evidence>
<proteinExistence type="inferred from homology"/>
<dbReference type="Pfam" id="PF05659">
    <property type="entry name" value="RPW8"/>
    <property type="match status" value="2"/>
</dbReference>
<dbReference type="InterPro" id="IPR036388">
    <property type="entry name" value="WH-like_DNA-bd_sf"/>
</dbReference>
<accession>A0AAV0R828</accession>
<dbReference type="Gene3D" id="3.80.10.10">
    <property type="entry name" value="Ribonuclease Inhibitor"/>
    <property type="match status" value="1"/>
</dbReference>